<dbReference type="OrthoDB" id="2265569at2759"/>
<keyword evidence="3" id="KW-1185">Reference proteome</keyword>
<feature type="coiled-coil region" evidence="1">
    <location>
        <begin position="16"/>
        <end position="64"/>
    </location>
</feature>
<sequence>MTVSTSYPDIPEERAIEALRRKLETISLDLRNTRSTLSKTKLELQNTQDALANSERARQAANLDRIVKRLPRDQEVFVVLKLQSPQPLPTGGYRLYTLQRKTVDPILNKFIADKPKLDAVVMNELRFDRSPRGHNVFERIKDDKNALIESSRRRFVVKSWPHGGRDDQWAFLHKDWPVVKRTKFHRTEIKEVRDMCKVKDFVNQRLGTIPVFFFLAGVFGKRTYPGPYHNVEKGLLVLYMLLKGLVISDMGEFMSKSSFHDVFKDFFARDDQHRQHALDAQLTAYLDGMCSSIRLRLLTARSVNPVSFKHITLHLDGHDS</sequence>
<comment type="caution">
    <text evidence="2">The sequence shown here is derived from an EMBL/GenBank/DDBJ whole genome shotgun (WGS) entry which is preliminary data.</text>
</comment>
<dbReference type="AlphaFoldDB" id="A0A9P6UKA1"/>
<protein>
    <submittedName>
        <fullName evidence="2">Uncharacterized protein</fullName>
    </submittedName>
</protein>
<reference evidence="2" key="1">
    <citation type="journal article" date="2020" name="Fungal Divers.">
        <title>Resolving the Mortierellaceae phylogeny through synthesis of multi-gene phylogenetics and phylogenomics.</title>
        <authorList>
            <person name="Vandepol N."/>
            <person name="Liber J."/>
            <person name="Desiro A."/>
            <person name="Na H."/>
            <person name="Kennedy M."/>
            <person name="Barry K."/>
            <person name="Grigoriev I.V."/>
            <person name="Miller A.N."/>
            <person name="O'Donnell K."/>
            <person name="Stajich J.E."/>
            <person name="Bonito G."/>
        </authorList>
    </citation>
    <scope>NUCLEOTIDE SEQUENCE</scope>
    <source>
        <strain evidence="2">REB-010B</strain>
    </source>
</reference>
<evidence type="ECO:0000313" key="2">
    <source>
        <dbReference type="EMBL" id="KAG0310252.1"/>
    </source>
</evidence>
<accession>A0A9P6UKA1</accession>
<organism evidence="2 3">
    <name type="scientific">Dissophora globulifera</name>
    <dbReference type="NCBI Taxonomy" id="979702"/>
    <lineage>
        <taxon>Eukaryota</taxon>
        <taxon>Fungi</taxon>
        <taxon>Fungi incertae sedis</taxon>
        <taxon>Mucoromycota</taxon>
        <taxon>Mortierellomycotina</taxon>
        <taxon>Mortierellomycetes</taxon>
        <taxon>Mortierellales</taxon>
        <taxon>Mortierellaceae</taxon>
        <taxon>Dissophora</taxon>
    </lineage>
</organism>
<name>A0A9P6UKA1_9FUNG</name>
<evidence type="ECO:0000313" key="3">
    <source>
        <dbReference type="Proteomes" id="UP000738325"/>
    </source>
</evidence>
<evidence type="ECO:0000256" key="1">
    <source>
        <dbReference type="SAM" id="Coils"/>
    </source>
</evidence>
<keyword evidence="1" id="KW-0175">Coiled coil</keyword>
<dbReference type="Proteomes" id="UP000738325">
    <property type="component" value="Unassembled WGS sequence"/>
</dbReference>
<gene>
    <name evidence="2" type="ORF">BGZ99_000555</name>
</gene>
<dbReference type="EMBL" id="JAAAIP010001108">
    <property type="protein sequence ID" value="KAG0310252.1"/>
    <property type="molecule type" value="Genomic_DNA"/>
</dbReference>
<proteinExistence type="predicted"/>